<proteinExistence type="predicted"/>
<evidence type="ECO:0000259" key="3">
    <source>
        <dbReference type="Pfam" id="PF02608"/>
    </source>
</evidence>
<keyword evidence="5" id="KW-1185">Reference proteome</keyword>
<dbReference type="CDD" id="cd19963">
    <property type="entry name" value="PBP1_BMP-like"/>
    <property type="match status" value="1"/>
</dbReference>
<evidence type="ECO:0000313" key="4">
    <source>
        <dbReference type="EMBL" id="MEC5385756.1"/>
    </source>
</evidence>
<evidence type="ECO:0000256" key="2">
    <source>
        <dbReference type="SAM" id="SignalP"/>
    </source>
</evidence>
<evidence type="ECO:0000313" key="5">
    <source>
        <dbReference type="Proteomes" id="UP001331561"/>
    </source>
</evidence>
<dbReference type="RefSeq" id="WP_327598704.1">
    <property type="nucleotide sequence ID" value="NZ_JAYXHS010000001.1"/>
</dbReference>
<comment type="caution">
    <text evidence="4">The sequence shown here is derived from an EMBL/GenBank/DDBJ whole genome shotgun (WGS) entry which is preliminary data.</text>
</comment>
<feature type="domain" description="ABC transporter substrate-binding protein PnrA-like" evidence="3">
    <location>
        <begin position="34"/>
        <end position="300"/>
    </location>
</feature>
<dbReference type="PANTHER" id="PTHR43208:SF1">
    <property type="entry name" value="ABC TRANSPORTER SUBSTRATE-BINDING PROTEIN"/>
    <property type="match status" value="1"/>
</dbReference>
<gene>
    <name evidence="4" type="ORF">VVD49_08475</name>
</gene>
<organism evidence="4 5">
    <name type="scientific">Uliginosibacterium silvisoli</name>
    <dbReference type="NCBI Taxonomy" id="3114758"/>
    <lineage>
        <taxon>Bacteria</taxon>
        <taxon>Pseudomonadati</taxon>
        <taxon>Pseudomonadota</taxon>
        <taxon>Betaproteobacteria</taxon>
        <taxon>Rhodocyclales</taxon>
        <taxon>Zoogloeaceae</taxon>
        <taxon>Uliginosibacterium</taxon>
    </lineage>
</organism>
<dbReference type="Gene3D" id="3.40.50.2300">
    <property type="match status" value="2"/>
</dbReference>
<dbReference type="Proteomes" id="UP001331561">
    <property type="component" value="Unassembled WGS sequence"/>
</dbReference>
<dbReference type="EMBL" id="JAYXHS010000001">
    <property type="protein sequence ID" value="MEC5385756.1"/>
    <property type="molecule type" value="Genomic_DNA"/>
</dbReference>
<dbReference type="InterPro" id="IPR003760">
    <property type="entry name" value="PnrA-like"/>
</dbReference>
<protein>
    <submittedName>
        <fullName evidence="4">BMP family ABC transporter substrate-binding protein</fullName>
    </submittedName>
</protein>
<dbReference type="Pfam" id="PF02608">
    <property type="entry name" value="Bmp"/>
    <property type="match status" value="1"/>
</dbReference>
<sequence>MQRRQFLLSSLAAGGAFVLPEFAQAAYTVASPLKIGFCYSGPIGDSGWTYQHELGRRLVEKTYGDKVKTLFVESVPETPDAVRILRQFTQQGCGMVFATSFGFMESTLRVAKQFPKVAFEHATGYKSAANVGLYQTRFYEGAYLLGILAGKMTKTNTLGFVGSVPIPEVLRNINAFTLGARSVNPKVQTKVIWINSWYDPGRERETAEALVAQGADILYQGTDSPSVVQVAQERGLYAFGQDSDMSKHGPKSHLSANVANWSVYYVKKVGDMLEGKWKPEDTKWGMKEGMVQLSPLNPGVPADVARLFEAKKAEIVAGKFQPFTGPIKDNEGKERVAAGKVLSEEELWSLKWYAEGVIGKVPG</sequence>
<feature type="signal peptide" evidence="2">
    <location>
        <begin position="1"/>
        <end position="25"/>
    </location>
</feature>
<accession>A0ABU6K252</accession>
<evidence type="ECO:0000256" key="1">
    <source>
        <dbReference type="ARBA" id="ARBA00022729"/>
    </source>
</evidence>
<dbReference type="PANTHER" id="PTHR43208">
    <property type="entry name" value="ABC TRANSPORTER SUBSTRATE-BINDING PROTEIN"/>
    <property type="match status" value="1"/>
</dbReference>
<feature type="chain" id="PRO_5046787094" evidence="2">
    <location>
        <begin position="26"/>
        <end position="363"/>
    </location>
</feature>
<keyword evidence="1 2" id="KW-0732">Signal</keyword>
<dbReference type="InterPro" id="IPR052910">
    <property type="entry name" value="ABC-Purine-Binding"/>
</dbReference>
<name>A0ABU6K252_9RHOO</name>
<reference evidence="4 5" key="1">
    <citation type="submission" date="2024-01" db="EMBL/GenBank/DDBJ databases">
        <title>Uliginosibacterium soil sp. nov.</title>
        <authorList>
            <person name="Lv Y."/>
        </authorList>
    </citation>
    <scope>NUCLEOTIDE SEQUENCE [LARGE SCALE GENOMIC DNA]</scope>
    <source>
        <strain evidence="4 5">H3</strain>
    </source>
</reference>